<dbReference type="InterPro" id="IPR005122">
    <property type="entry name" value="Uracil-DNA_glycosylase-like"/>
</dbReference>
<dbReference type="GO" id="GO:0004844">
    <property type="term" value="F:uracil DNA N-glycosylase activity"/>
    <property type="evidence" value="ECO:0007669"/>
    <property type="project" value="UniProtKB-EC"/>
</dbReference>
<evidence type="ECO:0000256" key="7">
    <source>
        <dbReference type="ARBA" id="ARBA00022763"/>
    </source>
</evidence>
<evidence type="ECO:0000256" key="8">
    <source>
        <dbReference type="ARBA" id="ARBA00022801"/>
    </source>
</evidence>
<dbReference type="EMBL" id="MEUG01000001">
    <property type="protein sequence ID" value="OGC28872.1"/>
    <property type="molecule type" value="Genomic_DNA"/>
</dbReference>
<sequence>MSYNEIEQLAQTCTKCPLSNGRTKVVFGNGPVPCNLMIIGEAPGADEDEQGFPFVGRAGQLLTQILGSVGIKRPDDVYIANTVKCRPPNNRAPLATEQAACAPYLAAQVRLVDPKIIILLGAPAVKAILKLDEPMTSIRGRWFKFPGNQDISVMPLFHPAYLLRNPSKEKGAPKWITWQDMQEVKNALEYLKKVEELSTVK</sequence>
<keyword evidence="8" id="KW-0378">Hydrolase</keyword>
<dbReference type="Pfam" id="PF03167">
    <property type="entry name" value="UDG"/>
    <property type="match status" value="1"/>
</dbReference>
<comment type="caution">
    <text evidence="13">The sequence shown here is derived from an EMBL/GenBank/DDBJ whole genome shotgun (WGS) entry which is preliminary data.</text>
</comment>
<keyword evidence="6" id="KW-0479">Metal-binding</keyword>
<dbReference type="SMART" id="SM00986">
    <property type="entry name" value="UDG"/>
    <property type="match status" value="1"/>
</dbReference>
<evidence type="ECO:0000313" key="14">
    <source>
        <dbReference type="Proteomes" id="UP000178602"/>
    </source>
</evidence>
<evidence type="ECO:0000256" key="5">
    <source>
        <dbReference type="ARBA" id="ARBA00022485"/>
    </source>
</evidence>
<protein>
    <recommendedName>
        <fullName evidence="4">Type-4 uracil-DNA glycosylase</fullName>
        <ecNumber evidence="3">3.2.2.27</ecNumber>
    </recommendedName>
</protein>
<dbReference type="GO" id="GO:0051539">
    <property type="term" value="F:4 iron, 4 sulfur cluster binding"/>
    <property type="evidence" value="ECO:0007669"/>
    <property type="project" value="UniProtKB-KW"/>
</dbReference>
<evidence type="ECO:0000256" key="1">
    <source>
        <dbReference type="ARBA" id="ARBA00001400"/>
    </source>
</evidence>
<evidence type="ECO:0000259" key="12">
    <source>
        <dbReference type="SMART" id="SM00986"/>
    </source>
</evidence>
<name>A0A1F4T7Y8_UNCSA</name>
<dbReference type="GO" id="GO:0006281">
    <property type="term" value="P:DNA repair"/>
    <property type="evidence" value="ECO:0007669"/>
    <property type="project" value="UniProtKB-KW"/>
</dbReference>
<dbReference type="Gene3D" id="3.40.470.10">
    <property type="entry name" value="Uracil-DNA glycosylase-like domain"/>
    <property type="match status" value="1"/>
</dbReference>
<proteinExistence type="inferred from homology"/>
<evidence type="ECO:0000256" key="2">
    <source>
        <dbReference type="ARBA" id="ARBA00006521"/>
    </source>
</evidence>
<comment type="catalytic activity">
    <reaction evidence="1">
        <text>Hydrolyzes single-stranded DNA or mismatched double-stranded DNA and polynucleotides, releasing free uracil.</text>
        <dbReference type="EC" id="3.2.2.27"/>
    </reaction>
</comment>
<dbReference type="Proteomes" id="UP000178602">
    <property type="component" value="Unassembled WGS sequence"/>
</dbReference>
<dbReference type="InterPro" id="IPR005273">
    <property type="entry name" value="Ura-DNA_glyco_family4"/>
</dbReference>
<comment type="similarity">
    <text evidence="2">Belongs to the uracil-DNA glycosylase (UDG) superfamily. Type 4 (UDGa) family.</text>
</comment>
<evidence type="ECO:0000256" key="11">
    <source>
        <dbReference type="ARBA" id="ARBA00023204"/>
    </source>
</evidence>
<reference evidence="13 14" key="1">
    <citation type="journal article" date="2016" name="Nat. Commun.">
        <title>Thousands of microbial genomes shed light on interconnected biogeochemical processes in an aquifer system.</title>
        <authorList>
            <person name="Anantharaman K."/>
            <person name="Brown C.T."/>
            <person name="Hug L.A."/>
            <person name="Sharon I."/>
            <person name="Castelle C.J."/>
            <person name="Probst A.J."/>
            <person name="Thomas B.C."/>
            <person name="Singh A."/>
            <person name="Wilkins M.J."/>
            <person name="Karaoz U."/>
            <person name="Brodie E.L."/>
            <person name="Williams K.H."/>
            <person name="Hubbard S.S."/>
            <person name="Banfield J.F."/>
        </authorList>
    </citation>
    <scope>NUCLEOTIDE SEQUENCE [LARGE SCALE GENOMIC DNA]</scope>
</reference>
<dbReference type="PANTHER" id="PTHR33693">
    <property type="entry name" value="TYPE-5 URACIL-DNA GLYCOSYLASE"/>
    <property type="match status" value="1"/>
</dbReference>
<gene>
    <name evidence="13" type="ORF">A3K49_00585</name>
</gene>
<evidence type="ECO:0000256" key="10">
    <source>
        <dbReference type="ARBA" id="ARBA00023014"/>
    </source>
</evidence>
<dbReference type="EC" id="3.2.2.27" evidence="3"/>
<dbReference type="GO" id="GO:0046872">
    <property type="term" value="F:metal ion binding"/>
    <property type="evidence" value="ECO:0007669"/>
    <property type="project" value="UniProtKB-KW"/>
</dbReference>
<accession>A0A1F4T7Y8</accession>
<evidence type="ECO:0000256" key="9">
    <source>
        <dbReference type="ARBA" id="ARBA00023004"/>
    </source>
</evidence>
<evidence type="ECO:0000313" key="13">
    <source>
        <dbReference type="EMBL" id="OGC28872.1"/>
    </source>
</evidence>
<keyword evidence="10" id="KW-0411">Iron-sulfur</keyword>
<organism evidence="13 14">
    <name type="scientific">candidate division WOR-1 bacterium RIFOXYC12_FULL_54_18</name>
    <dbReference type="NCBI Taxonomy" id="1802584"/>
    <lineage>
        <taxon>Bacteria</taxon>
        <taxon>Bacillati</taxon>
        <taxon>Saganbacteria</taxon>
    </lineage>
</organism>
<evidence type="ECO:0000256" key="3">
    <source>
        <dbReference type="ARBA" id="ARBA00012030"/>
    </source>
</evidence>
<dbReference type="CDD" id="cd10030">
    <property type="entry name" value="UDG-F4_TTUDGA_SPO1dp_like"/>
    <property type="match status" value="1"/>
</dbReference>
<keyword evidence="5" id="KW-0004">4Fe-4S</keyword>
<evidence type="ECO:0000256" key="6">
    <source>
        <dbReference type="ARBA" id="ARBA00022723"/>
    </source>
</evidence>
<dbReference type="InterPro" id="IPR036895">
    <property type="entry name" value="Uracil-DNA_glycosylase-like_sf"/>
</dbReference>
<dbReference type="SUPFAM" id="SSF52141">
    <property type="entry name" value="Uracil-DNA glycosylase-like"/>
    <property type="match status" value="1"/>
</dbReference>
<keyword evidence="11" id="KW-0234">DNA repair</keyword>
<dbReference type="PANTHER" id="PTHR33693:SF1">
    <property type="entry name" value="TYPE-4 URACIL-DNA GLYCOSYLASE"/>
    <property type="match status" value="1"/>
</dbReference>
<keyword evidence="7" id="KW-0227">DNA damage</keyword>
<evidence type="ECO:0000256" key="4">
    <source>
        <dbReference type="ARBA" id="ARBA00019403"/>
    </source>
</evidence>
<dbReference type="AlphaFoldDB" id="A0A1F4T7Y8"/>
<dbReference type="SMART" id="SM00987">
    <property type="entry name" value="UreE_C"/>
    <property type="match status" value="1"/>
</dbReference>
<keyword evidence="9" id="KW-0408">Iron</keyword>
<dbReference type="InterPro" id="IPR051536">
    <property type="entry name" value="UDG_Type-4/5"/>
</dbReference>
<feature type="domain" description="Uracil-DNA glycosylase-like" evidence="12">
    <location>
        <begin position="27"/>
        <end position="182"/>
    </location>
</feature>
<dbReference type="NCBIfam" id="TIGR00758">
    <property type="entry name" value="UDG_fam4"/>
    <property type="match status" value="1"/>
</dbReference>